<dbReference type="RefSeq" id="WP_126610711.1">
    <property type="nucleotide sequence ID" value="NZ_CP034562.1"/>
</dbReference>
<evidence type="ECO:0000259" key="3">
    <source>
        <dbReference type="SMART" id="SM01065"/>
    </source>
</evidence>
<dbReference type="SMART" id="SM01065">
    <property type="entry name" value="CBM_2"/>
    <property type="match status" value="1"/>
</dbReference>
<dbReference type="OrthoDB" id="9784036at2"/>
<sequence>MMKKIIYTILITFCTSIIFGQNIAKVENVKIQSQALNQEREILIYTPVGYDWRVNEYFNVIYVFDCQSREFFDYTSSMISFLTDNAKSFIIVGITSPYNEKLDYARNNDLLPVLETKKSINRYGKYSGNADNFFDFVGTEVIPYVDSTYRTLNKRVSIGHSLSASFVLYSFTKNPDLFDNYIAISPNLAYDNDKLANQIVNFDYSKINRPIFLYLSNANEGIDYWQEWKPARDKVYSFFNYTLENKNIKVKIGEFPENNHWNTFPPSLSKSLEFYFKEIYNIQEKQLSKKEYDVTIKVKVLNKKESIYITGNQDNLGNWNPKEIKMNKISDLEREVKIKLKSPAQFKFTRGNWDTEAEVIGTYGNITIKPEKQSKFEFEIENYFDK</sequence>
<name>A0A3Q9FIX9_9BACT</name>
<dbReference type="Proteomes" id="UP000267268">
    <property type="component" value="Chromosome 1"/>
</dbReference>
<proteinExistence type="inferred from homology"/>
<dbReference type="KEGG" id="fll:EI427_00625"/>
<dbReference type="Pfam" id="PF00756">
    <property type="entry name" value="Esterase"/>
    <property type="match status" value="1"/>
</dbReference>
<evidence type="ECO:0000313" key="4">
    <source>
        <dbReference type="EMBL" id="AZQ60765.1"/>
    </source>
</evidence>
<accession>A0A3Q9FIX9</accession>
<dbReference type="AlphaFoldDB" id="A0A3Q9FIX9"/>
<dbReference type="InterPro" id="IPR000801">
    <property type="entry name" value="Esterase-like"/>
</dbReference>
<comment type="similarity">
    <text evidence="1">Belongs to the esterase D family.</text>
</comment>
<dbReference type="InterPro" id="IPR013784">
    <property type="entry name" value="Carb-bd-like_fold"/>
</dbReference>
<dbReference type="SUPFAM" id="SSF49452">
    <property type="entry name" value="Starch-binding domain-like"/>
    <property type="match status" value="1"/>
</dbReference>
<gene>
    <name evidence="4" type="ORF">EI427_00625</name>
</gene>
<dbReference type="PANTHER" id="PTHR40841:SF2">
    <property type="entry name" value="SIDEROPHORE-DEGRADING ESTERASE (EUROFUNG)"/>
    <property type="match status" value="1"/>
</dbReference>
<dbReference type="InterPro" id="IPR013783">
    <property type="entry name" value="Ig-like_fold"/>
</dbReference>
<dbReference type="Pfam" id="PF00686">
    <property type="entry name" value="CBM_20"/>
    <property type="match status" value="1"/>
</dbReference>
<evidence type="ECO:0000256" key="1">
    <source>
        <dbReference type="ARBA" id="ARBA00005622"/>
    </source>
</evidence>
<dbReference type="InterPro" id="IPR052558">
    <property type="entry name" value="Siderophore_Hydrolase_D"/>
</dbReference>
<reference evidence="4 5" key="1">
    <citation type="submission" date="2018-12" db="EMBL/GenBank/DDBJ databases">
        <title>Flammeovirga pectinis sp. nov., isolated from the gut of the Korean scallop, Patinopecten yessoensis.</title>
        <authorList>
            <person name="Bae J.-W."/>
            <person name="Jeong Y.-S."/>
            <person name="Kang W."/>
        </authorList>
    </citation>
    <scope>NUCLEOTIDE SEQUENCE [LARGE SCALE GENOMIC DNA]</scope>
    <source>
        <strain evidence="4 5">L12M1</strain>
    </source>
</reference>
<evidence type="ECO:0000256" key="2">
    <source>
        <dbReference type="ARBA" id="ARBA00022801"/>
    </source>
</evidence>
<protein>
    <submittedName>
        <fullName evidence="4">Esterase</fullName>
    </submittedName>
</protein>
<keyword evidence="2" id="KW-0378">Hydrolase</keyword>
<dbReference type="InterPro" id="IPR029058">
    <property type="entry name" value="AB_hydrolase_fold"/>
</dbReference>
<keyword evidence="5" id="KW-1185">Reference proteome</keyword>
<dbReference type="GO" id="GO:2001070">
    <property type="term" value="F:starch binding"/>
    <property type="evidence" value="ECO:0007669"/>
    <property type="project" value="InterPro"/>
</dbReference>
<dbReference type="InterPro" id="IPR002044">
    <property type="entry name" value="CBM20"/>
</dbReference>
<organism evidence="4 5">
    <name type="scientific">Flammeovirga pectinis</name>
    <dbReference type="NCBI Taxonomy" id="2494373"/>
    <lineage>
        <taxon>Bacteria</taxon>
        <taxon>Pseudomonadati</taxon>
        <taxon>Bacteroidota</taxon>
        <taxon>Cytophagia</taxon>
        <taxon>Cytophagales</taxon>
        <taxon>Flammeovirgaceae</taxon>
        <taxon>Flammeovirga</taxon>
    </lineage>
</organism>
<evidence type="ECO:0000313" key="5">
    <source>
        <dbReference type="Proteomes" id="UP000267268"/>
    </source>
</evidence>
<dbReference type="SUPFAM" id="SSF53474">
    <property type="entry name" value="alpha/beta-Hydrolases"/>
    <property type="match status" value="1"/>
</dbReference>
<dbReference type="Gene3D" id="2.60.40.10">
    <property type="entry name" value="Immunoglobulins"/>
    <property type="match status" value="1"/>
</dbReference>
<dbReference type="EMBL" id="CP034562">
    <property type="protein sequence ID" value="AZQ60765.1"/>
    <property type="molecule type" value="Genomic_DNA"/>
</dbReference>
<feature type="domain" description="CBM20" evidence="3">
    <location>
        <begin position="291"/>
        <end position="380"/>
    </location>
</feature>
<dbReference type="Gene3D" id="3.40.50.1820">
    <property type="entry name" value="alpha/beta hydrolase"/>
    <property type="match status" value="1"/>
</dbReference>
<dbReference type="PANTHER" id="PTHR40841">
    <property type="entry name" value="SIDEROPHORE TRIACETYLFUSARININE C ESTERASE"/>
    <property type="match status" value="1"/>
</dbReference>
<dbReference type="GO" id="GO:0016788">
    <property type="term" value="F:hydrolase activity, acting on ester bonds"/>
    <property type="evidence" value="ECO:0007669"/>
    <property type="project" value="TreeGrafter"/>
</dbReference>